<reference evidence="2" key="1">
    <citation type="journal article" date="2012" name="Nature">
        <title>The tomato genome sequence provides insights into fleshy fruit evolution.</title>
        <authorList>
            <consortium name="Tomato Genome Consortium"/>
        </authorList>
    </citation>
    <scope>NUCLEOTIDE SEQUENCE [LARGE SCALE GENOMIC DNA]</scope>
    <source>
        <strain evidence="2">cv. Heinz 1706</strain>
    </source>
</reference>
<keyword evidence="3" id="KW-1185">Reference proteome</keyword>
<keyword evidence="1" id="KW-0812">Transmembrane</keyword>
<reference evidence="2" key="2">
    <citation type="submission" date="2019-01" db="UniProtKB">
        <authorList>
            <consortium name="EnsemblPlants"/>
        </authorList>
    </citation>
    <scope>IDENTIFICATION</scope>
    <source>
        <strain evidence="2">cv. Heinz 1706</strain>
    </source>
</reference>
<name>A0A3Q7GC24_SOLLC</name>
<keyword evidence="1" id="KW-1133">Transmembrane helix</keyword>
<feature type="transmembrane region" description="Helical" evidence="1">
    <location>
        <begin position="176"/>
        <end position="196"/>
    </location>
</feature>
<dbReference type="Pfam" id="PF11460">
    <property type="entry name" value="DUF3007"/>
    <property type="match status" value="1"/>
</dbReference>
<dbReference type="EnsemblPlants" id="Solyc05g006440.3.1">
    <property type="protein sequence ID" value="Solyc05g006440.3.1"/>
    <property type="gene ID" value="Solyc05g006440.3"/>
</dbReference>
<evidence type="ECO:0000313" key="3">
    <source>
        <dbReference type="Proteomes" id="UP000004994"/>
    </source>
</evidence>
<proteinExistence type="predicted"/>
<dbReference type="Proteomes" id="UP000004994">
    <property type="component" value="Chromosome 5"/>
</dbReference>
<dbReference type="PANTHER" id="PTHR35734">
    <property type="entry name" value="OS01G0805200 PROTEIN"/>
    <property type="match status" value="1"/>
</dbReference>
<dbReference type="InParanoid" id="A0A3Q7GC24"/>
<accession>A0A3Q7GC24</accession>
<feature type="transmembrane region" description="Helical" evidence="1">
    <location>
        <begin position="146"/>
        <end position="164"/>
    </location>
</feature>
<dbReference type="Gramene" id="Solyc05g006440.3.1">
    <property type="protein sequence ID" value="Solyc05g006440.3.1"/>
    <property type="gene ID" value="Solyc05g006440.3"/>
</dbReference>
<organism evidence="2">
    <name type="scientific">Solanum lycopersicum</name>
    <name type="common">Tomato</name>
    <name type="synonym">Lycopersicon esculentum</name>
    <dbReference type="NCBI Taxonomy" id="4081"/>
    <lineage>
        <taxon>Eukaryota</taxon>
        <taxon>Viridiplantae</taxon>
        <taxon>Streptophyta</taxon>
        <taxon>Embryophyta</taxon>
        <taxon>Tracheophyta</taxon>
        <taxon>Spermatophyta</taxon>
        <taxon>Magnoliopsida</taxon>
        <taxon>eudicotyledons</taxon>
        <taxon>Gunneridae</taxon>
        <taxon>Pentapetalae</taxon>
        <taxon>asterids</taxon>
        <taxon>lamiids</taxon>
        <taxon>Solanales</taxon>
        <taxon>Solanaceae</taxon>
        <taxon>Solanoideae</taxon>
        <taxon>Solaneae</taxon>
        <taxon>Solanum</taxon>
        <taxon>Solanum subgen. Lycopersicon</taxon>
    </lineage>
</organism>
<sequence length="250" mass="27648">MASTGSLLCKCRVSSLMSISSFPLMQPITRPEITYSQRHVRVGTSSVLRNVSHNMSMKKVPRMITRASSEPSGSSDGALGQNKACFAIAFSIMNYANDSVFSYSGIISLEKFHSVILIRSMSSFVLGHLNDLMLMQTPFGYTRKDVILIGVGVTLLGVGLKSGLEFLGFDPLQAGNVVQLVLVLGLTVGWISTYIFRVSNKEMTYAQQLRDYESKVMEKRLESLTEAELQVLLEQVEEEKTRLTSGEEVK</sequence>
<dbReference type="AlphaFoldDB" id="A0A3Q7GC24"/>
<dbReference type="OMA" id="PRMITRA"/>
<evidence type="ECO:0000256" key="1">
    <source>
        <dbReference type="SAM" id="Phobius"/>
    </source>
</evidence>
<protein>
    <submittedName>
        <fullName evidence="2">Uncharacterized protein</fullName>
    </submittedName>
</protein>
<dbReference type="InterPro" id="IPR021562">
    <property type="entry name" value="DUF3007"/>
</dbReference>
<evidence type="ECO:0000313" key="2">
    <source>
        <dbReference type="EnsemblPlants" id="Solyc05g006440.3.1"/>
    </source>
</evidence>
<dbReference type="STRING" id="4081.A0A3Q7GC24"/>
<dbReference type="PANTHER" id="PTHR35734:SF1">
    <property type="entry name" value="OS01G0805200 PROTEIN"/>
    <property type="match status" value="1"/>
</dbReference>
<keyword evidence="1" id="KW-0472">Membrane</keyword>